<dbReference type="Pfam" id="PF13087">
    <property type="entry name" value="AAA_12"/>
    <property type="match status" value="1"/>
</dbReference>
<dbReference type="SUPFAM" id="SSF52540">
    <property type="entry name" value="P-loop containing nucleoside triphosphate hydrolases"/>
    <property type="match status" value="1"/>
</dbReference>
<dbReference type="Pfam" id="PF26600">
    <property type="entry name" value="zf-CHCC_shd"/>
    <property type="match status" value="1"/>
</dbReference>
<dbReference type="CDD" id="cd17936">
    <property type="entry name" value="EEXXEc_NFX1"/>
    <property type="match status" value="1"/>
</dbReference>
<evidence type="ECO:0000313" key="4">
    <source>
        <dbReference type="EMBL" id="GIQ83980.1"/>
    </source>
</evidence>
<feature type="region of interest" description="Disordered" evidence="2">
    <location>
        <begin position="1336"/>
        <end position="1591"/>
    </location>
</feature>
<dbReference type="GO" id="GO:0031380">
    <property type="term" value="C:nuclear RNA-directed RNA polymerase complex"/>
    <property type="evidence" value="ECO:0007669"/>
    <property type="project" value="TreeGrafter"/>
</dbReference>
<evidence type="ECO:0000256" key="2">
    <source>
        <dbReference type="SAM" id="MobiDB-lite"/>
    </source>
</evidence>
<dbReference type="InterPro" id="IPR003593">
    <property type="entry name" value="AAA+_ATPase"/>
</dbReference>
<feature type="domain" description="AAA+ ATPase" evidence="3">
    <location>
        <begin position="434"/>
        <end position="759"/>
    </location>
</feature>
<comment type="caution">
    <text evidence="4">The sequence shown here is derived from an EMBL/GenBank/DDBJ whole genome shotgun (WGS) entry which is preliminary data.</text>
</comment>
<proteinExistence type="predicted"/>
<dbReference type="PANTHER" id="PTHR10887">
    <property type="entry name" value="DNA2/NAM7 HELICASE FAMILY"/>
    <property type="match status" value="1"/>
</dbReference>
<dbReference type="InterPro" id="IPR058254">
    <property type="entry name" value="zf-CHCC_shd"/>
</dbReference>
<dbReference type="InterPro" id="IPR027417">
    <property type="entry name" value="P-loop_NTPase"/>
</dbReference>
<dbReference type="Pfam" id="PF13086">
    <property type="entry name" value="AAA_11"/>
    <property type="match status" value="1"/>
</dbReference>
<feature type="coiled-coil region" evidence="1">
    <location>
        <begin position="772"/>
        <end position="799"/>
    </location>
</feature>
<sequence>MHSVFESQWMKGLLLAGIRIPYTDRQRERSGRSLQAVRACGTGMVSCGAERVSQRAVDDAGLCMHMLSRCLDMLPSEQVKVPLDTLEAASVLFPTHSNITNGVIAREEAAANRQREMVRDYGTFHGTERQNLHPLALNWEGETQHGGDRAMVSTGYATGNAYLDTYTHLERGNFTYAMREAVQTVQDGRPGEGGDMVRMESVWVQAICKSEKQRSLELLLCMRRRGPEAPRDLYEFGQMILMSNDGWRTYIAFQSLGSRYDHERGCQRRRKNKEATDPAVRYTTTRMGREQERNRQGGSVTQVVVTPLAAYSSVSGPAFDRVLSSECEGALFGDALLLGYQPVFETLQRLKPGDVPFAPVLTGLERGIKRPGYMRQSTRVDMSYLYSKGEGEECVRVLDIGAPWPGEEGGPPMAEGVSCIADPTQLKAIRHTLSHQVAVIRGGPGTGKSYTAKLILRHLYDSFRGGTLGGPVLLITMTNQALDTLMEGILEFADESHTLRIGGTTKSMDLRLAARQLSEIREEMTVGYVDKKLYSGRERAVKAVSEATADLLISGRGGMPLGSAISEIQGMTDKISEEQCRSLAKGIRKAGVVFLGMTSTAAAKNMAMLSLLRPSVCVVEEAGELREGQMIASMPSSLQQLILIGDEQQLQPKVEHFLKIPPVNYGWSMFERLTRMGIPRVQLRTQRRMRPEICGLMNHAFDQGLLTDKPASLIVGPRPALRQPVFFLTHRHREGGAGNSRSHVNIYESQMIVGMIPLLCANGYTPNDITIVSLYKGQMRQLQRDLDDLSHRIRAVEADRPSYQVLGGPVEMLQRLKIVTLDDFQGQENKVILVSLTRSDRLGFVAERNRALVTLSRAKEVLIVLGHELFLETRNQHWMRIMEYFRAGARRPSPTECPFDSTLVGMGPGLPVGCPQHGTQLVYSDPSQLDVGHGHVGVPTDYTFSCGHSKTIPCGEASPSTPCPFPCGKQMHCGHACLMPCGHEGPCDEASCTVECDTRCGTCRGRHSLPCNVLREKGSESTCPLRCSHRLPCGHNCEGVCGECTVNGGHKDCTRTVDYRHPRCGHRRTMPCAEALTRPDCTEKCGRGLGSCHHKCGLACGHRGMCECNDFCDIATCTHGSCPAPCGVECPKCTEPCPLGCKHSRCTQLCHEACDRFACDEPCDTPLKCGCRCRGLCGETCVPCRTHNSNAYTGNPIKYTNEKLGPLYYISTCNHVIAVRKLDSHVRESMNRIRHSRGRITSIKCPFHKGCNTVLTVSNAPRYQRVLRELLEERREAARRVFAKKDQVDKEAQADKWALNIKAAGGERVRLEDAIQTYQTGGGISRKDYERLAGRGRAVTQGSTGGYDWRSGSNQATSASSGSGSVSHRGRQSDQRDRDNTQQWQDRGGAAPQKRGREEEPFDWRSGLQPNPAPPVRAPPVPTPTSTPAPVPTYTVSASGEYQARRRWASPPKEREAQPTLRPPPRMTSTPNVSRPSPMGGRAWDRPQQGMQIGYNQHMQGSRGGGYGGGPRAPPQPPRRQPSAIPPSGYVCGAGGVMPQQTGTQPPMAAPVAPQAKRQPAPASNTSIPRQGGSSVGNGWGGHNRQRKQWH</sequence>
<evidence type="ECO:0000256" key="1">
    <source>
        <dbReference type="SAM" id="Coils"/>
    </source>
</evidence>
<accession>A0A9K3CXE2</accession>
<dbReference type="SMART" id="SM00382">
    <property type="entry name" value="AAA"/>
    <property type="match status" value="1"/>
</dbReference>
<dbReference type="GO" id="GO:0004386">
    <property type="term" value="F:helicase activity"/>
    <property type="evidence" value="ECO:0007669"/>
    <property type="project" value="InterPro"/>
</dbReference>
<organism evidence="4 5">
    <name type="scientific">Kipferlia bialata</name>
    <dbReference type="NCBI Taxonomy" id="797122"/>
    <lineage>
        <taxon>Eukaryota</taxon>
        <taxon>Metamonada</taxon>
        <taxon>Carpediemonas-like organisms</taxon>
        <taxon>Kipferlia</taxon>
    </lineage>
</organism>
<feature type="coiled-coil region" evidence="1">
    <location>
        <begin position="1260"/>
        <end position="1287"/>
    </location>
</feature>
<feature type="compositionally biased region" description="Polar residues" evidence="2">
    <location>
        <begin position="1489"/>
        <end position="1499"/>
    </location>
</feature>
<feature type="compositionally biased region" description="Low complexity" evidence="2">
    <location>
        <begin position="1351"/>
        <end position="1367"/>
    </location>
</feature>
<keyword evidence="1" id="KW-0175">Coiled coil</keyword>
<feature type="compositionally biased region" description="Basic and acidic residues" evidence="2">
    <location>
        <begin position="1371"/>
        <end position="1380"/>
    </location>
</feature>
<reference evidence="4 5" key="1">
    <citation type="journal article" date="2018" name="PLoS ONE">
        <title>The draft genome of Kipferlia bialata reveals reductive genome evolution in fornicate parasites.</title>
        <authorList>
            <person name="Tanifuji G."/>
            <person name="Takabayashi S."/>
            <person name="Kume K."/>
            <person name="Takagi M."/>
            <person name="Nakayama T."/>
            <person name="Kamikawa R."/>
            <person name="Inagaki Y."/>
            <person name="Hashimoto T."/>
        </authorList>
    </citation>
    <scope>NUCLEOTIDE SEQUENCE [LARGE SCALE GENOMIC DNA]</scope>
    <source>
        <strain evidence="4">NY0173</strain>
    </source>
</reference>
<feature type="compositionally biased region" description="Pro residues" evidence="2">
    <location>
        <begin position="1411"/>
        <end position="1431"/>
    </location>
</feature>
<dbReference type="OrthoDB" id="6144670at2759"/>
<keyword evidence="5" id="KW-1185">Reference proteome</keyword>
<dbReference type="Gene3D" id="3.40.50.300">
    <property type="entry name" value="P-loop containing nucleotide triphosphate hydrolases"/>
    <property type="match status" value="2"/>
</dbReference>
<evidence type="ECO:0000313" key="5">
    <source>
        <dbReference type="Proteomes" id="UP000265618"/>
    </source>
</evidence>
<feature type="compositionally biased region" description="Gly residues" evidence="2">
    <location>
        <begin position="1502"/>
        <end position="1511"/>
    </location>
</feature>
<name>A0A9K3CXE2_9EUKA</name>
<dbReference type="InterPro" id="IPR045055">
    <property type="entry name" value="DNA2/NAM7-like"/>
</dbReference>
<dbReference type="Proteomes" id="UP000265618">
    <property type="component" value="Unassembled WGS sequence"/>
</dbReference>
<feature type="compositionally biased region" description="Low complexity" evidence="2">
    <location>
        <begin position="1545"/>
        <end position="1556"/>
    </location>
</feature>
<dbReference type="CDD" id="cd18808">
    <property type="entry name" value="SF1_C_Upf1"/>
    <property type="match status" value="1"/>
</dbReference>
<dbReference type="InterPro" id="IPR047187">
    <property type="entry name" value="SF1_C_Upf1"/>
</dbReference>
<evidence type="ECO:0000259" key="3">
    <source>
        <dbReference type="SMART" id="SM00382"/>
    </source>
</evidence>
<gene>
    <name evidence="4" type="ORF">KIPB_005389</name>
</gene>
<dbReference type="InterPro" id="IPR041677">
    <property type="entry name" value="DNA2/NAM7_AAA_11"/>
</dbReference>
<protein>
    <recommendedName>
        <fullName evidence="3">AAA+ ATPase domain-containing protein</fullName>
    </recommendedName>
</protein>
<dbReference type="PANTHER" id="PTHR10887:SF341">
    <property type="entry name" value="NFX1-TYPE ZINC FINGER-CONTAINING PROTEIN 1"/>
    <property type="match status" value="1"/>
</dbReference>
<dbReference type="EMBL" id="BDIP01001256">
    <property type="protein sequence ID" value="GIQ83980.1"/>
    <property type="molecule type" value="Genomic_DNA"/>
</dbReference>
<dbReference type="GO" id="GO:0031048">
    <property type="term" value="P:regulatory ncRNA-mediated heterochromatin formation"/>
    <property type="evidence" value="ECO:0007669"/>
    <property type="project" value="TreeGrafter"/>
</dbReference>
<dbReference type="InterPro" id="IPR041679">
    <property type="entry name" value="DNA2/NAM7-like_C"/>
</dbReference>